<name>A0A2U0SCI4_9SPHN</name>
<feature type="domain" description="Rcc01698-like C-terminal" evidence="2">
    <location>
        <begin position="479"/>
        <end position="574"/>
    </location>
</feature>
<accession>A0A2U0SCI4</accession>
<dbReference type="AlphaFoldDB" id="A0A2U0SCI4"/>
<organism evidence="3 4">
    <name type="scientific">Sphingomonas pokkalii</name>
    <dbReference type="NCBI Taxonomy" id="2175090"/>
    <lineage>
        <taxon>Bacteria</taxon>
        <taxon>Pseudomonadati</taxon>
        <taxon>Pseudomonadota</taxon>
        <taxon>Alphaproteobacteria</taxon>
        <taxon>Sphingomonadales</taxon>
        <taxon>Sphingomonadaceae</taxon>
        <taxon>Sphingomonas</taxon>
    </lineage>
</organism>
<comment type="caution">
    <text evidence="3">The sequence shown here is derived from an EMBL/GenBank/DDBJ whole genome shotgun (WGS) entry which is preliminary data.</text>
</comment>
<reference evidence="3 4" key="1">
    <citation type="submission" date="2018-05" db="EMBL/GenBank/DDBJ databases">
        <title>Description of Sphingomonas pokkalii sp nov, isolated from the rhizosphere of saline tolerant pokkali rice and its draft genome analysis.</title>
        <authorList>
            <person name="Menon R."/>
            <person name="Kumari S."/>
            <person name="Rameshkumar N."/>
        </authorList>
    </citation>
    <scope>NUCLEOTIDE SEQUENCE [LARGE SCALE GENOMIC DNA]</scope>
    <source>
        <strain evidence="3 4">L3B27</strain>
    </source>
</reference>
<dbReference type="EMBL" id="QENQ01000001">
    <property type="protein sequence ID" value="PVX29001.1"/>
    <property type="molecule type" value="Genomic_DNA"/>
</dbReference>
<dbReference type="Pfam" id="PF13550">
    <property type="entry name" value="Phage-tail_3"/>
    <property type="match status" value="1"/>
</dbReference>
<evidence type="ECO:0000313" key="3">
    <source>
        <dbReference type="EMBL" id="PVX29001.1"/>
    </source>
</evidence>
<dbReference type="Pfam" id="PF23666">
    <property type="entry name" value="Rcc01698_C"/>
    <property type="match status" value="1"/>
</dbReference>
<protein>
    <submittedName>
        <fullName evidence="3">Uncharacterized protein</fullName>
    </submittedName>
</protein>
<sequence length="723" mass="75574">MMATVVLTIAGGLIGGPLGAGLGGLIGNTIDRQLLRPGTREGARLADLRVQTSSYGTQIPKLFGRLRVAGSVIWATDLIEHRATEGGGKGRGAATVFTYTASFAVALSARPILRVERIWADGQLLRGAAGDFKVRTGFRLHHGSEDQPVDPLIASAEGIGLAPAHRGIAYAVFEDLELATFGNRIPQLSFEVVADPAPVALGTIASSIAPAIEGAALSLPVAGFSVQGPTIGSVLENILAASGGWLRSEGQALRLIEGDGAAERWPDAGAHRGEAGRGRGTRSIAAADTAARRVSVQYYDAARDYQAGVQQACRDGPGNRDSRIELPAVLEAPAAKALAAGALLRADSGRERRTITLGWDALAVRPGERIAIEGAPGQWRVDRWALERMTVRLECVRIARTPIAGSASAGRAVAAPDERHGTTMACWFELPPLDDTPLARPRFAVAAAGTAAGWRRAMLSYSRDGGISWEAAGSTAYPAVLGTIVEPPGTGCATLTDGIHHVIVELANAAMVLANADDRGLDAGANLAMLGAELIQFARAEPLGGTHWRLSRLWRGRRGTDPAIGTQRAGDRFVLLTRDTVKLIDLDVAIGGSVQLLAQGVEAESDVAPLTAPVSGISLLPPAPVQLRATREGSDIRLRWARRSRAGGAWQDGVDIPIGEQSEAYAVEIDAAGRVDRLSTSQPSVTIGAAGLQFPATLRVFQIGTYGRSTAATLTLSSLGEVP</sequence>
<proteinExistence type="predicted"/>
<dbReference type="InterPro" id="IPR032876">
    <property type="entry name" value="J_dom"/>
</dbReference>
<keyword evidence="4" id="KW-1185">Reference proteome</keyword>
<evidence type="ECO:0000259" key="2">
    <source>
        <dbReference type="Pfam" id="PF23666"/>
    </source>
</evidence>
<gene>
    <name evidence="3" type="ORF">DD559_06350</name>
</gene>
<evidence type="ECO:0000259" key="1">
    <source>
        <dbReference type="Pfam" id="PF13550"/>
    </source>
</evidence>
<evidence type="ECO:0000313" key="4">
    <source>
        <dbReference type="Proteomes" id="UP000245890"/>
    </source>
</evidence>
<dbReference type="Proteomes" id="UP000245890">
    <property type="component" value="Unassembled WGS sequence"/>
</dbReference>
<dbReference type="InterPro" id="IPR056490">
    <property type="entry name" value="Rcc01698_C"/>
</dbReference>
<feature type="domain" description="Tip attachment protein J" evidence="1">
    <location>
        <begin position="231"/>
        <end position="384"/>
    </location>
</feature>
<dbReference type="OrthoDB" id="8445115at2"/>